<sequence>MVGHVLYGWRDRPRRGEVDYPHTENIRMGHTWDSKRDVSKFDKSWSDQNIVDAIVVTLENPDYALSGKVKRVVWKDIHGTTVRVSYNVLPDGRVIPDTAYSDTPDREAKRVVE</sequence>
<evidence type="ECO:0008006" key="3">
    <source>
        <dbReference type="Google" id="ProtNLM"/>
    </source>
</evidence>
<dbReference type="RefSeq" id="WP_315644662.1">
    <property type="nucleotide sequence ID" value="NZ_JARUHM010000015.1"/>
</dbReference>
<reference evidence="1 2" key="1">
    <citation type="submission" date="2023-03" db="EMBL/GenBank/DDBJ databases">
        <title>Whole genome sequence of the first Corynebacterium rouxii strains isolated in Brazil: a recent member of Corynebacterium diphtheriae complex.</title>
        <authorList>
            <person name="Vieira V."/>
            <person name="Ramos J.N."/>
            <person name="Araujo M.R.B."/>
            <person name="Baio P.V."/>
            <person name="Sant'Anna L.O."/>
            <person name="Veras J.F.C."/>
            <person name="Vieira E.M.D."/>
            <person name="Sousa M.A.B."/>
            <person name="Camargo C.H."/>
            <person name="Sacchi C.T."/>
            <person name="Campos K.R."/>
            <person name="Santos M.B.N."/>
            <person name="Bokermann S."/>
            <person name="Alvim L.B."/>
            <person name="Santos L.S."/>
            <person name="Mattos-Guaraldi A.L."/>
        </authorList>
    </citation>
    <scope>NUCLEOTIDE SEQUENCE [LARGE SCALE GENOMIC DNA]</scope>
    <source>
        <strain evidence="1 2">70862</strain>
    </source>
</reference>
<keyword evidence="2" id="KW-1185">Reference proteome</keyword>
<proteinExistence type="predicted"/>
<dbReference type="EMBL" id="JARUHM010000015">
    <property type="protein sequence ID" value="MDT9411974.1"/>
    <property type="molecule type" value="Genomic_DNA"/>
</dbReference>
<gene>
    <name evidence="1" type="ORF">P8T80_11465</name>
</gene>
<protein>
    <recommendedName>
        <fullName evidence="3">Bacterial EndoU nuclease domain-containing protein</fullName>
    </recommendedName>
</protein>
<accession>A0ABU3PR78</accession>
<evidence type="ECO:0000313" key="2">
    <source>
        <dbReference type="Proteomes" id="UP001265983"/>
    </source>
</evidence>
<comment type="caution">
    <text evidence="1">The sequence shown here is derived from an EMBL/GenBank/DDBJ whole genome shotgun (WGS) entry which is preliminary data.</text>
</comment>
<evidence type="ECO:0000313" key="1">
    <source>
        <dbReference type="EMBL" id="MDT9411974.1"/>
    </source>
</evidence>
<name>A0ABU3PR78_9CORY</name>
<organism evidence="1 2">
    <name type="scientific">Corynebacterium rouxii</name>
    <dbReference type="NCBI Taxonomy" id="2719119"/>
    <lineage>
        <taxon>Bacteria</taxon>
        <taxon>Bacillati</taxon>
        <taxon>Actinomycetota</taxon>
        <taxon>Actinomycetes</taxon>
        <taxon>Mycobacteriales</taxon>
        <taxon>Corynebacteriaceae</taxon>
        <taxon>Corynebacterium</taxon>
    </lineage>
</organism>
<dbReference type="Proteomes" id="UP001265983">
    <property type="component" value="Unassembled WGS sequence"/>
</dbReference>